<evidence type="ECO:0000256" key="4">
    <source>
        <dbReference type="ARBA" id="ARBA00023295"/>
    </source>
</evidence>
<dbReference type="EC" id="2.4.1.207" evidence="1"/>
<evidence type="ECO:0000259" key="6">
    <source>
        <dbReference type="Pfam" id="PF00722"/>
    </source>
</evidence>
<protein>
    <recommendedName>
        <fullName evidence="1">xyloglucan:xyloglucosyl transferase</fullName>
        <ecNumber evidence="1">2.4.1.207</ecNumber>
    </recommendedName>
</protein>
<organism evidence="8 9">
    <name type="scientific">Zostera marina</name>
    <name type="common">Eelgrass</name>
    <dbReference type="NCBI Taxonomy" id="29655"/>
    <lineage>
        <taxon>Eukaryota</taxon>
        <taxon>Viridiplantae</taxon>
        <taxon>Streptophyta</taxon>
        <taxon>Embryophyta</taxon>
        <taxon>Tracheophyta</taxon>
        <taxon>Spermatophyta</taxon>
        <taxon>Magnoliopsida</taxon>
        <taxon>Liliopsida</taxon>
        <taxon>Zosteraceae</taxon>
        <taxon>Zostera</taxon>
    </lineage>
</organism>
<dbReference type="InterPro" id="IPR044791">
    <property type="entry name" value="Beta-glucanase/XTH"/>
</dbReference>
<comment type="caution">
    <text evidence="8">The sequence shown here is derived from an EMBL/GenBank/DDBJ whole genome shotgun (WGS) entry which is preliminary data.</text>
</comment>
<keyword evidence="4" id="KW-0326">Glycosidase</keyword>
<dbReference type="SUPFAM" id="SSF49899">
    <property type="entry name" value="Concanavalin A-like lectins/glucanases"/>
    <property type="match status" value="1"/>
</dbReference>
<dbReference type="AlphaFoldDB" id="A0A0K9PAT2"/>
<keyword evidence="2" id="KW-0808">Transferase</keyword>
<dbReference type="GO" id="GO:0048046">
    <property type="term" value="C:apoplast"/>
    <property type="evidence" value="ECO:0007669"/>
    <property type="project" value="InterPro"/>
</dbReference>
<dbReference type="OMA" id="FTANACT"/>
<dbReference type="EMBL" id="LFYR01000981">
    <property type="protein sequence ID" value="KMZ66178.1"/>
    <property type="molecule type" value="Genomic_DNA"/>
</dbReference>
<keyword evidence="9" id="KW-1185">Reference proteome</keyword>
<reference evidence="9" key="1">
    <citation type="journal article" date="2016" name="Nature">
        <title>The genome of the seagrass Zostera marina reveals angiosperm adaptation to the sea.</title>
        <authorList>
            <person name="Olsen J.L."/>
            <person name="Rouze P."/>
            <person name="Verhelst B."/>
            <person name="Lin Y.-C."/>
            <person name="Bayer T."/>
            <person name="Collen J."/>
            <person name="Dattolo E."/>
            <person name="De Paoli E."/>
            <person name="Dittami S."/>
            <person name="Maumus F."/>
            <person name="Michel G."/>
            <person name="Kersting A."/>
            <person name="Lauritano C."/>
            <person name="Lohaus R."/>
            <person name="Toepel M."/>
            <person name="Tonon T."/>
            <person name="Vanneste K."/>
            <person name="Amirebrahimi M."/>
            <person name="Brakel J."/>
            <person name="Bostroem C."/>
            <person name="Chovatia M."/>
            <person name="Grimwood J."/>
            <person name="Jenkins J.W."/>
            <person name="Jueterbock A."/>
            <person name="Mraz A."/>
            <person name="Stam W.T."/>
            <person name="Tice H."/>
            <person name="Bornberg-Bauer E."/>
            <person name="Green P.J."/>
            <person name="Pearson G.A."/>
            <person name="Procaccini G."/>
            <person name="Duarte C.M."/>
            <person name="Schmutz J."/>
            <person name="Reusch T.B.H."/>
            <person name="Van de Peer Y."/>
        </authorList>
    </citation>
    <scope>NUCLEOTIDE SEQUENCE [LARGE SCALE GENOMIC DNA]</scope>
    <source>
        <strain evidence="9">cv. Finnish</strain>
    </source>
</reference>
<gene>
    <name evidence="8" type="ORF">ZOSMA_2G01890</name>
</gene>
<evidence type="ECO:0000256" key="1">
    <source>
        <dbReference type="ARBA" id="ARBA00012152"/>
    </source>
</evidence>
<feature type="domain" description="GH16" evidence="6">
    <location>
        <begin position="2"/>
        <end position="48"/>
    </location>
</feature>
<sequence>MDDVPIRVFRNVQEQLGVPYPKNQSHRVYSSLWNDDSWAIRSSLVKIDRYQALFTVSYQNFQTINACVFSNGKSLCRSTTSGLWRTTNLNASKLGKLQNVRKNNMIYDYYSDTRRFLHGLHCRRILHMNIYNL</sequence>
<dbReference type="STRING" id="29655.A0A0K9PAT2"/>
<dbReference type="OrthoDB" id="2003417at2759"/>
<dbReference type="PANTHER" id="PTHR31062">
    <property type="entry name" value="XYLOGLUCAN ENDOTRANSGLUCOSYLASE/HYDROLASE PROTEIN 8-RELATED"/>
    <property type="match status" value="1"/>
</dbReference>
<dbReference type="InterPro" id="IPR010713">
    <property type="entry name" value="XET_C"/>
</dbReference>
<dbReference type="GO" id="GO:0016762">
    <property type="term" value="F:xyloglucan:xyloglucosyl transferase activity"/>
    <property type="evidence" value="ECO:0000318"/>
    <property type="project" value="GO_Central"/>
</dbReference>
<evidence type="ECO:0000256" key="5">
    <source>
        <dbReference type="ARBA" id="ARBA00034022"/>
    </source>
</evidence>
<evidence type="ECO:0000259" key="7">
    <source>
        <dbReference type="Pfam" id="PF06955"/>
    </source>
</evidence>
<evidence type="ECO:0000313" key="8">
    <source>
        <dbReference type="EMBL" id="KMZ66178.1"/>
    </source>
</evidence>
<dbReference type="GO" id="GO:0009834">
    <property type="term" value="P:plant-type secondary cell wall biogenesis"/>
    <property type="evidence" value="ECO:0000318"/>
    <property type="project" value="GO_Central"/>
</dbReference>
<dbReference type="GO" id="GO:0010411">
    <property type="term" value="P:xyloglucan metabolic process"/>
    <property type="evidence" value="ECO:0000318"/>
    <property type="project" value="GO_Central"/>
</dbReference>
<feature type="domain" description="Xyloglucan endo-transglycosylase C-terminal" evidence="7">
    <location>
        <begin position="80"/>
        <end position="119"/>
    </location>
</feature>
<name>A0A0K9PAT2_ZOSMR</name>
<dbReference type="GO" id="GO:0009505">
    <property type="term" value="C:plant-type cell wall"/>
    <property type="evidence" value="ECO:0000318"/>
    <property type="project" value="GO_Central"/>
</dbReference>
<dbReference type="Gene3D" id="2.60.120.200">
    <property type="match status" value="1"/>
</dbReference>
<evidence type="ECO:0000256" key="2">
    <source>
        <dbReference type="ARBA" id="ARBA00022679"/>
    </source>
</evidence>
<accession>A0A0K9PAT2</accession>
<dbReference type="Proteomes" id="UP000036987">
    <property type="component" value="Unassembled WGS sequence"/>
</dbReference>
<dbReference type="Pfam" id="PF00722">
    <property type="entry name" value="Glyco_hydro_16"/>
    <property type="match status" value="1"/>
</dbReference>
<comment type="catalytic activity">
    <reaction evidence="5">
        <text>breaks a beta-(1-&gt;4) bond in the backbone of a xyloglucan and transfers the xyloglucanyl segment on to O-4 of the non-reducing terminal glucose residue of an acceptor, which can be a xyloglucan or an oligosaccharide of xyloglucan.</text>
        <dbReference type="EC" id="2.4.1.207"/>
    </reaction>
</comment>
<dbReference type="Pfam" id="PF06955">
    <property type="entry name" value="XET_C"/>
    <property type="match status" value="1"/>
</dbReference>
<dbReference type="InterPro" id="IPR013320">
    <property type="entry name" value="ConA-like_dom_sf"/>
</dbReference>
<evidence type="ECO:0000256" key="3">
    <source>
        <dbReference type="ARBA" id="ARBA00022801"/>
    </source>
</evidence>
<evidence type="ECO:0000313" key="9">
    <source>
        <dbReference type="Proteomes" id="UP000036987"/>
    </source>
</evidence>
<keyword evidence="3" id="KW-0378">Hydrolase</keyword>
<dbReference type="InterPro" id="IPR000757">
    <property type="entry name" value="Beta-glucanase-like"/>
</dbReference>
<proteinExistence type="predicted"/>
<dbReference type="GO" id="GO:0004553">
    <property type="term" value="F:hydrolase activity, hydrolyzing O-glycosyl compounds"/>
    <property type="evidence" value="ECO:0007669"/>
    <property type="project" value="InterPro"/>
</dbReference>